<dbReference type="Pfam" id="PF02620">
    <property type="entry name" value="YceD"/>
    <property type="match status" value="1"/>
</dbReference>
<dbReference type="EMBL" id="JAHLZN010000001">
    <property type="protein sequence ID" value="MBU6112422.1"/>
    <property type="molecule type" value="Genomic_DNA"/>
</dbReference>
<sequence length="182" mass="20940">MKWSITQLNKYQDEPFTFDKEIDMKYLTERVDELIDISPIKVTGDVQVRMHEIIVNLDISGVLTLPCARTLKPVDLPFDTTSTEIFELDEFSDGDEEEEDGLRHKVEGGMINLLPIIEELVILEKPQRVFSEGSEDISMAGNGWEVIGEDQIESTETSDQEDSERKVDPRLQKLQQFFDDEK</sequence>
<dbReference type="InterPro" id="IPR003772">
    <property type="entry name" value="YceD"/>
</dbReference>
<dbReference type="Proteomes" id="UP000770161">
    <property type="component" value="Unassembled WGS sequence"/>
</dbReference>
<feature type="compositionally biased region" description="Acidic residues" evidence="1">
    <location>
        <begin position="147"/>
        <end position="162"/>
    </location>
</feature>
<accession>A0ABS6GSX3</accession>
<comment type="caution">
    <text evidence="2">The sequence shown here is derived from an EMBL/GenBank/DDBJ whole genome shotgun (WGS) entry which is preliminary data.</text>
</comment>
<dbReference type="RefSeq" id="WP_017000510.1">
    <property type="nucleotide sequence ID" value="NZ_CABIVY010000008.1"/>
</dbReference>
<keyword evidence="3" id="KW-1185">Reference proteome</keyword>
<gene>
    <name evidence="2" type="ORF">KQ656_00545</name>
</gene>
<name>A0ABS6GSX3_MAMLE</name>
<evidence type="ECO:0000256" key="1">
    <source>
        <dbReference type="SAM" id="MobiDB-lite"/>
    </source>
</evidence>
<protein>
    <submittedName>
        <fullName evidence="2">DUF177 domain-containing protein</fullName>
    </submittedName>
</protein>
<dbReference type="GeneID" id="99677081"/>
<evidence type="ECO:0000313" key="3">
    <source>
        <dbReference type="Proteomes" id="UP000770161"/>
    </source>
</evidence>
<reference evidence="2 3" key="1">
    <citation type="submission" date="2021-06" db="EMBL/GenBank/DDBJ databases">
        <title>Staphylococcus lentus K169 genome sequencing.</title>
        <authorList>
            <person name="Sundareshan S."/>
            <person name="Akhila D.S."/>
            <person name="Prachi D."/>
            <person name="Sivakumar R."/>
            <person name="Rajendhran J."/>
            <person name="Isloor S."/>
            <person name="Hegde N.R."/>
        </authorList>
    </citation>
    <scope>NUCLEOTIDE SEQUENCE [LARGE SCALE GENOMIC DNA]</scope>
    <source>
        <strain evidence="2 3">K169</strain>
    </source>
</reference>
<feature type="region of interest" description="Disordered" evidence="1">
    <location>
        <begin position="142"/>
        <end position="171"/>
    </location>
</feature>
<organism evidence="2 3">
    <name type="scientific">Mammaliicoccus lentus</name>
    <name type="common">Staphylococcus lentus</name>
    <dbReference type="NCBI Taxonomy" id="42858"/>
    <lineage>
        <taxon>Bacteria</taxon>
        <taxon>Bacillati</taxon>
        <taxon>Bacillota</taxon>
        <taxon>Bacilli</taxon>
        <taxon>Bacillales</taxon>
        <taxon>Staphylococcaceae</taxon>
        <taxon>Mammaliicoccus</taxon>
    </lineage>
</organism>
<proteinExistence type="predicted"/>
<evidence type="ECO:0000313" key="2">
    <source>
        <dbReference type="EMBL" id="MBU6112422.1"/>
    </source>
</evidence>